<dbReference type="InterPro" id="IPR008921">
    <property type="entry name" value="DNA_pol3_clamp-load_cplx_C"/>
</dbReference>
<evidence type="ECO:0000256" key="5">
    <source>
        <dbReference type="ARBA" id="ARBA00022705"/>
    </source>
</evidence>
<dbReference type="GO" id="GO:0046872">
    <property type="term" value="F:metal ion binding"/>
    <property type="evidence" value="ECO:0007669"/>
    <property type="project" value="UniProtKB-KW"/>
</dbReference>
<dbReference type="InterPro" id="IPR003593">
    <property type="entry name" value="AAA+_ATPase"/>
</dbReference>
<evidence type="ECO:0000256" key="10">
    <source>
        <dbReference type="ARBA" id="ARBA00022932"/>
    </source>
</evidence>
<dbReference type="InterPro" id="IPR001270">
    <property type="entry name" value="ClpA/B"/>
</dbReference>
<protein>
    <recommendedName>
        <fullName evidence="2">DNA-directed DNA polymerase</fullName>
        <ecNumber evidence="2">2.7.7.7</ecNumber>
    </recommendedName>
</protein>
<dbReference type="InterPro" id="IPR027417">
    <property type="entry name" value="P-loop_NTPase"/>
</dbReference>
<evidence type="ECO:0000256" key="9">
    <source>
        <dbReference type="ARBA" id="ARBA00022840"/>
    </source>
</evidence>
<dbReference type="NCBIfam" id="TIGR02397">
    <property type="entry name" value="dnaX_nterm"/>
    <property type="match status" value="1"/>
</dbReference>
<dbReference type="FunFam" id="3.40.50.300:FF:000014">
    <property type="entry name" value="DNA polymerase III subunit gamma/tau"/>
    <property type="match status" value="1"/>
</dbReference>
<dbReference type="GO" id="GO:0003677">
    <property type="term" value="F:DNA binding"/>
    <property type="evidence" value="ECO:0007669"/>
    <property type="project" value="InterPro"/>
</dbReference>
<dbReference type="CDD" id="cd18137">
    <property type="entry name" value="HLD_clamp_pol_III_gamma_tau"/>
    <property type="match status" value="1"/>
</dbReference>
<dbReference type="InterPro" id="IPR005790">
    <property type="entry name" value="DNA_polIII_delta"/>
</dbReference>
<keyword evidence="9" id="KW-0067">ATP-binding</keyword>
<dbReference type="FunFam" id="1.20.272.10:FF:000003">
    <property type="entry name" value="DNA polymerase III subunit gamma/tau"/>
    <property type="match status" value="1"/>
</dbReference>
<dbReference type="PRINTS" id="PR00300">
    <property type="entry name" value="CLPPROTEASEA"/>
</dbReference>
<dbReference type="InterPro" id="IPR012763">
    <property type="entry name" value="DNA_pol_III_sug/sutau_N"/>
</dbReference>
<proteinExistence type="inferred from homology"/>
<dbReference type="SMART" id="SM00382">
    <property type="entry name" value="AAA"/>
    <property type="match status" value="1"/>
</dbReference>
<keyword evidence="4 14" id="KW-0548">Nucleotidyltransferase</keyword>
<dbReference type="FunFam" id="1.10.8.60:FF:000013">
    <property type="entry name" value="DNA polymerase III subunit gamma/tau"/>
    <property type="match status" value="1"/>
</dbReference>
<keyword evidence="5" id="KW-0235">DNA replication</keyword>
<keyword evidence="6" id="KW-0479">Metal-binding</keyword>
<dbReference type="Pfam" id="PF12169">
    <property type="entry name" value="DNA_pol3_gamma3"/>
    <property type="match status" value="1"/>
</dbReference>
<evidence type="ECO:0000256" key="3">
    <source>
        <dbReference type="ARBA" id="ARBA00022679"/>
    </source>
</evidence>
<feature type="domain" description="AAA+ ATPase" evidence="13">
    <location>
        <begin position="37"/>
        <end position="179"/>
    </location>
</feature>
<evidence type="ECO:0000256" key="11">
    <source>
        <dbReference type="ARBA" id="ARBA00049244"/>
    </source>
</evidence>
<evidence type="ECO:0000256" key="2">
    <source>
        <dbReference type="ARBA" id="ARBA00012417"/>
    </source>
</evidence>
<dbReference type="EC" id="2.7.7.7" evidence="2"/>
<dbReference type="RefSeq" id="WP_353948786.1">
    <property type="nucleotide sequence ID" value="NZ_CP159510.1"/>
</dbReference>
<keyword evidence="10" id="KW-0239">DNA-directed DNA polymerase</keyword>
<keyword evidence="7" id="KW-0547">Nucleotide-binding</keyword>
<dbReference type="SUPFAM" id="SSF48019">
    <property type="entry name" value="post-AAA+ oligomerization domain-like"/>
    <property type="match status" value="1"/>
</dbReference>
<evidence type="ECO:0000256" key="7">
    <source>
        <dbReference type="ARBA" id="ARBA00022741"/>
    </source>
</evidence>
<dbReference type="Gene3D" id="1.10.8.60">
    <property type="match status" value="1"/>
</dbReference>
<evidence type="ECO:0000313" key="14">
    <source>
        <dbReference type="EMBL" id="XCJ17624.1"/>
    </source>
</evidence>
<dbReference type="Gene3D" id="1.20.272.10">
    <property type="match status" value="1"/>
</dbReference>
<evidence type="ECO:0000256" key="8">
    <source>
        <dbReference type="ARBA" id="ARBA00022833"/>
    </source>
</evidence>
<dbReference type="GO" id="GO:0006261">
    <property type="term" value="P:DNA-templated DNA replication"/>
    <property type="evidence" value="ECO:0007669"/>
    <property type="project" value="TreeGrafter"/>
</dbReference>
<dbReference type="GO" id="GO:0003887">
    <property type="term" value="F:DNA-directed DNA polymerase activity"/>
    <property type="evidence" value="ECO:0007669"/>
    <property type="project" value="UniProtKB-KW"/>
</dbReference>
<dbReference type="Pfam" id="PF22608">
    <property type="entry name" value="DNAX_ATPase_lid"/>
    <property type="match status" value="1"/>
</dbReference>
<dbReference type="PANTHER" id="PTHR11669">
    <property type="entry name" value="REPLICATION FACTOR C / DNA POLYMERASE III GAMMA-TAU SUBUNIT"/>
    <property type="match status" value="1"/>
</dbReference>
<keyword evidence="8" id="KW-0862">Zinc</keyword>
<name>A0AAU8IGR9_9BACL</name>
<dbReference type="EMBL" id="CP159510">
    <property type="protein sequence ID" value="XCJ17624.1"/>
    <property type="molecule type" value="Genomic_DNA"/>
</dbReference>
<sequence length="561" mass="62622">MAYQALYRVYRPQTFHDIAGQQHITQTLQHALVKQQFSHAYLFTGPRGTGKTSAAKILAKAINCEHAPVADPCNECAACRGITEGRISDVIEIDAASNNGVDEIREIRDKVKYAPSEVRYKVYIIDEVHMLSTGAFNALLKTLEEPPEHVVFILATTEPQKIPLTIISRCQQFDFRRIPSAAIAERLEFVAHDQHIEAEDAALQLIAKASEGGMRDALSVLDQTAAYSDGKITVQDVLDVTGLVSDQLICELVEALDQQDAARAISKTGALLDQGKDPLRLIEQLLLYYRDLLLYQTSPSLEDILSRPRVDDAFRKQADQIPASRLYTMIDQLNKAFLEMKRTNHPRIFLEMAIVKLCRAPADQATGPAPDLVPLEKRVTAIEKKMDSLASSPTGTAHAAPAGSRRRISSHGNLKLPVTQLNHVLDTATREDLMELRSAWGEVMAKVRAENVAAHAWLLESRPVASSPEGFILSFKYDFHCQMVMDKKSHIPELVQSALQQVIHKQKTMYPVPEEIWKKLKAEYIQRSKEQGEDNGQKPAEDPMIEEAKKIAGPDLLDIRD</sequence>
<dbReference type="InterPro" id="IPR050238">
    <property type="entry name" value="DNA_Rep/Repair_Clamp_Loader"/>
</dbReference>
<dbReference type="AlphaFoldDB" id="A0AAU8IGR9"/>
<dbReference type="InterPro" id="IPR045085">
    <property type="entry name" value="HLD_clamp_pol_III_gamma_tau"/>
</dbReference>
<dbReference type="Pfam" id="PF20964">
    <property type="entry name" value="DnaX_C"/>
    <property type="match status" value="1"/>
</dbReference>
<dbReference type="InterPro" id="IPR048448">
    <property type="entry name" value="DnaX-like_C"/>
</dbReference>
<dbReference type="NCBIfam" id="TIGR01128">
    <property type="entry name" value="holA"/>
    <property type="match status" value="1"/>
</dbReference>
<dbReference type="Gene3D" id="3.40.50.300">
    <property type="entry name" value="P-loop containing nucleotide triphosphate hydrolases"/>
    <property type="match status" value="1"/>
</dbReference>
<dbReference type="GO" id="GO:0009360">
    <property type="term" value="C:DNA polymerase III complex"/>
    <property type="evidence" value="ECO:0007669"/>
    <property type="project" value="InterPro"/>
</dbReference>
<accession>A0AAU8IGR9</accession>
<dbReference type="NCBIfam" id="NF004046">
    <property type="entry name" value="PRK05563.1"/>
    <property type="match status" value="1"/>
</dbReference>
<evidence type="ECO:0000256" key="1">
    <source>
        <dbReference type="ARBA" id="ARBA00006360"/>
    </source>
</evidence>
<dbReference type="PANTHER" id="PTHR11669:SF0">
    <property type="entry name" value="PROTEIN STICHEL-LIKE 2"/>
    <property type="match status" value="1"/>
</dbReference>
<keyword evidence="3 14" id="KW-0808">Transferase</keyword>
<dbReference type="GO" id="GO:0005524">
    <property type="term" value="F:ATP binding"/>
    <property type="evidence" value="ECO:0007669"/>
    <property type="project" value="UniProtKB-KW"/>
</dbReference>
<evidence type="ECO:0000259" key="13">
    <source>
        <dbReference type="SMART" id="SM00382"/>
    </source>
</evidence>
<evidence type="ECO:0000256" key="4">
    <source>
        <dbReference type="ARBA" id="ARBA00022695"/>
    </source>
</evidence>
<reference evidence="14" key="1">
    <citation type="submission" date="2024-06" db="EMBL/GenBank/DDBJ databases">
        <authorList>
            <person name="Fan A."/>
            <person name="Zhang F.Y."/>
            <person name="Zhang L."/>
        </authorList>
    </citation>
    <scope>NUCLEOTIDE SEQUENCE</scope>
    <source>
        <strain evidence="14">Y61</strain>
    </source>
</reference>
<feature type="region of interest" description="Disordered" evidence="12">
    <location>
        <begin position="387"/>
        <end position="412"/>
    </location>
</feature>
<evidence type="ECO:0000256" key="12">
    <source>
        <dbReference type="SAM" id="MobiDB-lite"/>
    </source>
</evidence>
<comment type="similarity">
    <text evidence="1">Belongs to the DnaX/STICHEL family.</text>
</comment>
<feature type="region of interest" description="Disordered" evidence="12">
    <location>
        <begin position="527"/>
        <end position="561"/>
    </location>
</feature>
<comment type="catalytic activity">
    <reaction evidence="11">
        <text>DNA(n) + a 2'-deoxyribonucleoside 5'-triphosphate = DNA(n+1) + diphosphate</text>
        <dbReference type="Rhea" id="RHEA:22508"/>
        <dbReference type="Rhea" id="RHEA-COMP:17339"/>
        <dbReference type="Rhea" id="RHEA-COMP:17340"/>
        <dbReference type="ChEBI" id="CHEBI:33019"/>
        <dbReference type="ChEBI" id="CHEBI:61560"/>
        <dbReference type="ChEBI" id="CHEBI:173112"/>
        <dbReference type="EC" id="2.7.7.7"/>
    </reaction>
</comment>
<dbReference type="CDD" id="cd00009">
    <property type="entry name" value="AAA"/>
    <property type="match status" value="1"/>
</dbReference>
<gene>
    <name evidence="14" type="primary">dnaX</name>
    <name evidence="14" type="ORF">ABNN70_03760</name>
</gene>
<dbReference type="Pfam" id="PF13177">
    <property type="entry name" value="DNA_pol3_delta2"/>
    <property type="match status" value="1"/>
</dbReference>
<dbReference type="InterPro" id="IPR022754">
    <property type="entry name" value="DNA_pol_III_gamma-3"/>
</dbReference>
<organism evidence="14">
    <name type="scientific">Sporolactobacillus sp. Y61</name>
    <dbReference type="NCBI Taxonomy" id="3160863"/>
    <lineage>
        <taxon>Bacteria</taxon>
        <taxon>Bacillati</taxon>
        <taxon>Bacillota</taxon>
        <taxon>Bacilli</taxon>
        <taxon>Bacillales</taxon>
        <taxon>Sporolactobacillaceae</taxon>
        <taxon>Sporolactobacillus</taxon>
    </lineage>
</organism>
<dbReference type="SUPFAM" id="SSF52540">
    <property type="entry name" value="P-loop containing nucleoside triphosphate hydrolases"/>
    <property type="match status" value="1"/>
</dbReference>
<evidence type="ECO:0000256" key="6">
    <source>
        <dbReference type="ARBA" id="ARBA00022723"/>
    </source>
</evidence>